<protein>
    <submittedName>
        <fullName evidence="5">5'-nucleotidase, C-terminal domain protein</fullName>
    </submittedName>
</protein>
<feature type="chain" id="PRO_5039266431" evidence="3">
    <location>
        <begin position="19"/>
        <end position="809"/>
    </location>
</feature>
<dbReference type="Gene3D" id="3.60.21.10">
    <property type="match status" value="1"/>
</dbReference>
<dbReference type="PANTHER" id="PTHR11575:SF24">
    <property type="entry name" value="5'-NUCLEOTIDASE"/>
    <property type="match status" value="1"/>
</dbReference>
<dbReference type="GO" id="GO:0030288">
    <property type="term" value="C:outer membrane-bounded periplasmic space"/>
    <property type="evidence" value="ECO:0007669"/>
    <property type="project" value="TreeGrafter"/>
</dbReference>
<keyword evidence="2" id="KW-1133">Transmembrane helix</keyword>
<dbReference type="SUPFAM" id="SSF56300">
    <property type="entry name" value="Metallo-dependent phosphatases"/>
    <property type="match status" value="1"/>
</dbReference>
<dbReference type="InterPro" id="IPR036907">
    <property type="entry name" value="5'-Nucleotdase_C_sf"/>
</dbReference>
<evidence type="ECO:0000256" key="3">
    <source>
        <dbReference type="SAM" id="SignalP"/>
    </source>
</evidence>
<comment type="caution">
    <text evidence="5">The sequence shown here is derived from an EMBL/GenBank/DDBJ whole genome shotgun (WGS) entry which is preliminary data.</text>
</comment>
<dbReference type="eggNOG" id="COG0737">
    <property type="taxonomic scope" value="Bacteria"/>
</dbReference>
<feature type="transmembrane region" description="Helical" evidence="2">
    <location>
        <begin position="757"/>
        <end position="778"/>
    </location>
</feature>
<name>J1H959_9ACTO</name>
<keyword evidence="2" id="KW-0812">Transmembrane</keyword>
<gene>
    <name evidence="5" type="ORF">HMPREF1318_1959</name>
</gene>
<dbReference type="PRINTS" id="PR01607">
    <property type="entry name" value="APYRASEFAMLY"/>
</dbReference>
<evidence type="ECO:0000313" key="5">
    <source>
        <dbReference type="EMBL" id="EJF41868.1"/>
    </source>
</evidence>
<feature type="domain" description="5'-Nucleotidase C-terminal" evidence="4">
    <location>
        <begin position="370"/>
        <end position="554"/>
    </location>
</feature>
<dbReference type="PATRIC" id="fig|1125718.3.peg.1861"/>
<feature type="signal peptide" evidence="3">
    <location>
        <begin position="1"/>
        <end position="18"/>
    </location>
</feature>
<dbReference type="InterPro" id="IPR008334">
    <property type="entry name" value="5'-Nucleotdase_C"/>
</dbReference>
<feature type="compositionally biased region" description="Acidic residues" evidence="1">
    <location>
        <begin position="786"/>
        <end position="799"/>
    </location>
</feature>
<evidence type="ECO:0000256" key="1">
    <source>
        <dbReference type="SAM" id="MobiDB-lite"/>
    </source>
</evidence>
<dbReference type="InterPro" id="IPR029052">
    <property type="entry name" value="Metallo-depent_PP-like"/>
</dbReference>
<keyword evidence="6" id="KW-1185">Reference proteome</keyword>
<evidence type="ECO:0000259" key="4">
    <source>
        <dbReference type="Pfam" id="PF02872"/>
    </source>
</evidence>
<dbReference type="GO" id="GO:0008253">
    <property type="term" value="F:5'-nucleotidase activity"/>
    <property type="evidence" value="ECO:0007669"/>
    <property type="project" value="TreeGrafter"/>
</dbReference>
<accession>J1H959</accession>
<dbReference type="SUPFAM" id="SSF55816">
    <property type="entry name" value="5'-nucleotidase (syn. UDP-sugar hydrolase), C-terminal domain"/>
    <property type="match status" value="1"/>
</dbReference>
<dbReference type="EMBL" id="AKFT01000152">
    <property type="protein sequence ID" value="EJF41868.1"/>
    <property type="molecule type" value="Genomic_DNA"/>
</dbReference>
<dbReference type="Pfam" id="PF02872">
    <property type="entry name" value="5_nucleotid_C"/>
    <property type="match status" value="1"/>
</dbReference>
<dbReference type="Gene3D" id="3.90.780.10">
    <property type="entry name" value="5'-Nucleotidase, C-terminal domain"/>
    <property type="match status" value="1"/>
</dbReference>
<dbReference type="PANTHER" id="PTHR11575">
    <property type="entry name" value="5'-NUCLEOTIDASE-RELATED"/>
    <property type="match status" value="1"/>
</dbReference>
<reference evidence="5 6" key="1">
    <citation type="submission" date="2012-05" db="EMBL/GenBank/DDBJ databases">
        <authorList>
            <person name="Harkins D.M."/>
            <person name="Madupu R."/>
            <person name="Durkin A.S."/>
            <person name="Torralba M."/>
            <person name="Methe B."/>
            <person name="Sutton G.G."/>
            <person name="Nelson K.E."/>
        </authorList>
    </citation>
    <scope>NUCLEOTIDE SEQUENCE [LARGE SCALE GENOMIC DNA]</scope>
    <source>
        <strain evidence="5 6">F0489</strain>
    </source>
</reference>
<organism evidence="5 6">
    <name type="scientific">Actinomyces massiliensis F0489</name>
    <dbReference type="NCBI Taxonomy" id="1125718"/>
    <lineage>
        <taxon>Bacteria</taxon>
        <taxon>Bacillati</taxon>
        <taxon>Actinomycetota</taxon>
        <taxon>Actinomycetes</taxon>
        <taxon>Actinomycetales</taxon>
        <taxon>Actinomycetaceae</taxon>
        <taxon>Actinomyces</taxon>
    </lineage>
</organism>
<dbReference type="AlphaFoldDB" id="J1H959"/>
<dbReference type="Proteomes" id="UP000002941">
    <property type="component" value="Unassembled WGS sequence"/>
</dbReference>
<evidence type="ECO:0000313" key="6">
    <source>
        <dbReference type="Proteomes" id="UP000002941"/>
    </source>
</evidence>
<dbReference type="GO" id="GO:0008768">
    <property type="term" value="F:UDP-sugar diphosphatase activity"/>
    <property type="evidence" value="ECO:0007669"/>
    <property type="project" value="TreeGrafter"/>
</dbReference>
<keyword evidence="3" id="KW-0732">Signal</keyword>
<keyword evidence="2" id="KW-0472">Membrane</keyword>
<sequence length="809" mass="80824">MKAIAVLVALTFGGLAPAIPPPTAAADDATTAATAATAAAAAATPTETAITVLGVTDLHGHIERTTDPATGAVADPGAVTLACEISRVRESSPGAVLVSSGDNLGDSPPASALLEDQPALDVLNAMSTDVSALGAHEFDKGLDDLTDRILPSAAFPYLSANLTGSALDSEGEGGGTFIKDVNGVKVGFVGIMTDDFPALVAPATAGALSPAPAAATANAKAAELKRTGAADVVVVLAHADADGLAPRLTGDVDAVLGGYSDVGHPGAGESATMTSIDGQDIAVVQADRYGRGLAEVSLAYSASTREVSVISAADRDLRTSDCTADAYGVEGIVSQASARAAAGDSQRAATLGTDFLRGSSDGVTPGTSLGTESTASDLIADSYAHWASANAPRGDAARIIGLASPGDAHADLLYAKDPANGETVDGALTKGEAQAFEPLGNEMSYAVLTGARLKAVLAQQWRPGDDRGVLTLGTSANLSVRIDQDAADELYAIHDEVAKGTATAAAKATPIADARSRVIASIVIDGVPLADDDSVLVASSSPLMAGGDGYAALSEVSAVATDSVDRDVLTEYLEYLNSFGGRGVSASYLKHQTGLASTISQANPRAATLNLTGLVHSNDSEKPRGVTSVRYSYQEASGVTVTSEAVAVDSTTVANRPETGRATLQVVFGQDAAAQKCSFGDAQDTSCFLATIELLDASGAVLSTYGYELAIDGSAAKGIDSETGAGGTGASMRAEEVVVAPTPVGRSDHGAGMARTGATIGIGVIALGLLIGGAILLVRRRGGADEGDAVDAEDADFADLDGPAGTGSP</sequence>
<dbReference type="InterPro" id="IPR006179">
    <property type="entry name" value="5_nucleotidase/apyrase"/>
</dbReference>
<feature type="region of interest" description="Disordered" evidence="1">
    <location>
        <begin position="786"/>
        <end position="809"/>
    </location>
</feature>
<proteinExistence type="predicted"/>
<dbReference type="GO" id="GO:0009166">
    <property type="term" value="P:nucleotide catabolic process"/>
    <property type="evidence" value="ECO:0007669"/>
    <property type="project" value="InterPro"/>
</dbReference>
<evidence type="ECO:0000256" key="2">
    <source>
        <dbReference type="SAM" id="Phobius"/>
    </source>
</evidence>